<evidence type="ECO:0000256" key="1">
    <source>
        <dbReference type="SAM" id="Coils"/>
    </source>
</evidence>
<dbReference type="KEGG" id="sat:SYN_01170"/>
<evidence type="ECO:0000313" key="2">
    <source>
        <dbReference type="EMBL" id="ABC78425.1"/>
    </source>
</evidence>
<dbReference type="RefSeq" id="WP_011418444.1">
    <property type="nucleotide sequence ID" value="NC_007759.1"/>
</dbReference>
<gene>
    <name evidence="2" type="ORF">SYN_01170</name>
</gene>
<keyword evidence="1" id="KW-0175">Coiled coil</keyword>
<name>Q2LWG7_SYNAS</name>
<dbReference type="Proteomes" id="UP000001933">
    <property type="component" value="Chromosome"/>
</dbReference>
<dbReference type="OrthoDB" id="5526436at2"/>
<reference evidence="2 3" key="1">
    <citation type="journal article" date="2007" name="Proc. Natl. Acad. Sci. U.S.A.">
        <title>The genome of Syntrophus aciditrophicus: life at the thermodynamic limit of microbial growth.</title>
        <authorList>
            <person name="McInerney M.J."/>
            <person name="Rohlin L."/>
            <person name="Mouttaki H."/>
            <person name="Kim U."/>
            <person name="Krupp R.S."/>
            <person name="Rios-Hernandez L."/>
            <person name="Sieber J."/>
            <person name="Struchtemeyer C.G."/>
            <person name="Bhattacharyya A."/>
            <person name="Campbell J.W."/>
            <person name="Gunsalus R.P."/>
        </authorList>
    </citation>
    <scope>NUCLEOTIDE SEQUENCE [LARGE SCALE GENOMIC DNA]</scope>
    <source>
        <strain evidence="2 3">SB</strain>
    </source>
</reference>
<keyword evidence="3" id="KW-1185">Reference proteome</keyword>
<organism evidence="2 3">
    <name type="scientific">Syntrophus aciditrophicus (strain SB)</name>
    <dbReference type="NCBI Taxonomy" id="56780"/>
    <lineage>
        <taxon>Bacteria</taxon>
        <taxon>Pseudomonadati</taxon>
        <taxon>Thermodesulfobacteriota</taxon>
        <taxon>Syntrophia</taxon>
        <taxon>Syntrophales</taxon>
        <taxon>Syntrophaceae</taxon>
        <taxon>Syntrophus</taxon>
    </lineage>
</organism>
<dbReference type="InterPro" id="IPR035205">
    <property type="entry name" value="DUF5320"/>
</dbReference>
<protein>
    <submittedName>
        <fullName evidence="2">Hypothetical cytosolic protein</fullName>
    </submittedName>
</protein>
<dbReference type="Pfam" id="PF17253">
    <property type="entry name" value="DUF5320"/>
    <property type="match status" value="1"/>
</dbReference>
<feature type="coiled-coil region" evidence="1">
    <location>
        <begin position="84"/>
        <end position="111"/>
    </location>
</feature>
<accession>Q2LWG7</accession>
<dbReference type="eggNOG" id="ENOG5032DFN">
    <property type="taxonomic scope" value="Bacteria"/>
</dbReference>
<dbReference type="HOGENOM" id="CLU_136587_0_0_7"/>
<evidence type="ECO:0000313" key="3">
    <source>
        <dbReference type="Proteomes" id="UP000001933"/>
    </source>
</evidence>
<proteinExistence type="predicted"/>
<dbReference type="STRING" id="56780.SYN_01170"/>
<sequence length="115" mass="12301">MPRGDGTGPMGLGPMTGRGLGFCKPGYVSAPPAYGLGMGFGRGRGFRGGGRGWCGRFFASGFGGWLRPEGYSAPYQAPDPNLEKQMLKNEADALQSELNLIKKRLEDLESRKSAE</sequence>
<dbReference type="AlphaFoldDB" id="Q2LWG7"/>
<dbReference type="EMBL" id="CP000252">
    <property type="protein sequence ID" value="ABC78425.1"/>
    <property type="molecule type" value="Genomic_DNA"/>
</dbReference>
<dbReference type="InParanoid" id="Q2LWG7"/>